<dbReference type="InterPro" id="IPR051327">
    <property type="entry name" value="MATE_MepA_subfamily"/>
</dbReference>
<feature type="transmembrane region" description="Helical" evidence="7">
    <location>
        <begin position="153"/>
        <end position="176"/>
    </location>
</feature>
<dbReference type="GO" id="GO:0005886">
    <property type="term" value="C:plasma membrane"/>
    <property type="evidence" value="ECO:0007669"/>
    <property type="project" value="UniProtKB-SubCell"/>
</dbReference>
<gene>
    <name evidence="8" type="ORF">B5F17_08295</name>
</gene>
<evidence type="ECO:0000256" key="3">
    <source>
        <dbReference type="ARBA" id="ARBA00022475"/>
    </source>
</evidence>
<feature type="transmembrane region" description="Helical" evidence="7">
    <location>
        <begin position="182"/>
        <end position="205"/>
    </location>
</feature>
<keyword evidence="3" id="KW-1003">Cell membrane</keyword>
<comment type="caution">
    <text evidence="8">The sequence shown here is derived from an EMBL/GenBank/DDBJ whole genome shotgun (WGS) entry which is preliminary data.</text>
</comment>
<evidence type="ECO:0000256" key="1">
    <source>
        <dbReference type="ARBA" id="ARBA00004651"/>
    </source>
</evidence>
<dbReference type="RefSeq" id="WP_087372889.1">
    <property type="nucleotide sequence ID" value="NZ_NFKK01000008.1"/>
</dbReference>
<dbReference type="InterPro" id="IPR048279">
    <property type="entry name" value="MdtK-like"/>
</dbReference>
<feature type="transmembrane region" description="Helical" evidence="7">
    <location>
        <begin position="39"/>
        <end position="61"/>
    </location>
</feature>
<reference evidence="9" key="1">
    <citation type="submission" date="2017-04" db="EMBL/GenBank/DDBJ databases">
        <title>Function of individual gut microbiota members based on whole genome sequencing of pure cultures obtained from chicken caecum.</title>
        <authorList>
            <person name="Medvecky M."/>
            <person name="Cejkova D."/>
            <person name="Polansky O."/>
            <person name="Karasova D."/>
            <person name="Kubasova T."/>
            <person name="Cizek A."/>
            <person name="Rychlik I."/>
        </authorList>
    </citation>
    <scope>NUCLEOTIDE SEQUENCE [LARGE SCALE GENOMIC DNA]</scope>
    <source>
        <strain evidence="9">An180</strain>
    </source>
</reference>
<dbReference type="AlphaFoldDB" id="A0A1Y4L7H5"/>
<keyword evidence="2" id="KW-0813">Transport</keyword>
<evidence type="ECO:0000256" key="7">
    <source>
        <dbReference type="SAM" id="Phobius"/>
    </source>
</evidence>
<keyword evidence="5 7" id="KW-1133">Transmembrane helix</keyword>
<dbReference type="Proteomes" id="UP000195897">
    <property type="component" value="Unassembled WGS sequence"/>
</dbReference>
<dbReference type="GO" id="GO:0042910">
    <property type="term" value="F:xenobiotic transmembrane transporter activity"/>
    <property type="evidence" value="ECO:0007669"/>
    <property type="project" value="InterPro"/>
</dbReference>
<accession>A0A1Y4L7H5</accession>
<feature type="transmembrane region" description="Helical" evidence="7">
    <location>
        <begin position="125"/>
        <end position="146"/>
    </location>
</feature>
<evidence type="ECO:0000313" key="8">
    <source>
        <dbReference type="EMBL" id="OUP52694.1"/>
    </source>
</evidence>
<proteinExistence type="predicted"/>
<evidence type="ECO:0000256" key="6">
    <source>
        <dbReference type="ARBA" id="ARBA00023136"/>
    </source>
</evidence>
<feature type="transmembrane region" description="Helical" evidence="7">
    <location>
        <begin position="402"/>
        <end position="420"/>
    </location>
</feature>
<dbReference type="GO" id="GO:0015297">
    <property type="term" value="F:antiporter activity"/>
    <property type="evidence" value="ECO:0007669"/>
    <property type="project" value="InterPro"/>
</dbReference>
<feature type="transmembrane region" description="Helical" evidence="7">
    <location>
        <begin position="226"/>
        <end position="247"/>
    </location>
</feature>
<dbReference type="Pfam" id="PF01554">
    <property type="entry name" value="MatE"/>
    <property type="match status" value="2"/>
</dbReference>
<comment type="subcellular location">
    <subcellularLocation>
        <location evidence="1">Cell membrane</location>
        <topology evidence="1">Multi-pass membrane protein</topology>
    </subcellularLocation>
</comment>
<evidence type="ECO:0008006" key="10">
    <source>
        <dbReference type="Google" id="ProtNLM"/>
    </source>
</evidence>
<dbReference type="PIRSF" id="PIRSF006603">
    <property type="entry name" value="DinF"/>
    <property type="match status" value="1"/>
</dbReference>
<sequence>MMKAYLRSMLPAVLAFAFSGVYAIVDGFFVGQYIGDSGLAGINIAYPMTALLQAVGTGIGMGGSIHMSICLGRGEEEERQHYLGTTVCMLALSSVLLLVGLWFAHPTLLRLFGATGAVYDRGLEYIQVIILGTFFQVFSTGLAPIFRNLGRSLFAMCAMMAGFVTNIVLDATMIGVLGWGMYGAGLATIIGQGVTALLCLIVLIFTERHVPRSQLRPTRWAVGRTLATGLSPFGLTMSPNLVIMFVNLGAVRYGGERAVAAYAVVSYVAVVIQLILQGVGDGSQPTMSLYLGEGRIKDVRFICKTAYTIALGAAVAFGTLTIVGRDWFPVIFGASTDTAQMIAYILCIIAVGYLGIAVIRVTIAYFYSTGYNTYAYILVYGEPVMIVLLLLILPLFMGVNGVWAAIPLEQLIMAGLALALRAMAHRRPSSIATAS</sequence>
<name>A0A1Y4L7H5_9FIRM</name>
<evidence type="ECO:0000313" key="9">
    <source>
        <dbReference type="Proteomes" id="UP000195897"/>
    </source>
</evidence>
<keyword evidence="6 7" id="KW-0472">Membrane</keyword>
<dbReference type="EMBL" id="NFKK01000008">
    <property type="protein sequence ID" value="OUP52694.1"/>
    <property type="molecule type" value="Genomic_DNA"/>
</dbReference>
<dbReference type="PANTHER" id="PTHR43823:SF3">
    <property type="entry name" value="MULTIDRUG EXPORT PROTEIN MEPA"/>
    <property type="match status" value="1"/>
</dbReference>
<feature type="transmembrane region" description="Helical" evidence="7">
    <location>
        <begin position="259"/>
        <end position="280"/>
    </location>
</feature>
<organism evidence="8 9">
    <name type="scientific">Butyricicoccus pullicaecorum</name>
    <dbReference type="NCBI Taxonomy" id="501571"/>
    <lineage>
        <taxon>Bacteria</taxon>
        <taxon>Bacillati</taxon>
        <taxon>Bacillota</taxon>
        <taxon>Clostridia</taxon>
        <taxon>Eubacteriales</taxon>
        <taxon>Butyricicoccaceae</taxon>
        <taxon>Butyricicoccus</taxon>
    </lineage>
</organism>
<protein>
    <recommendedName>
        <fullName evidence="10">MATE family efflux transporter</fullName>
    </recommendedName>
</protein>
<feature type="transmembrane region" description="Helical" evidence="7">
    <location>
        <begin position="82"/>
        <end position="105"/>
    </location>
</feature>
<evidence type="ECO:0000256" key="4">
    <source>
        <dbReference type="ARBA" id="ARBA00022692"/>
    </source>
</evidence>
<evidence type="ECO:0000256" key="5">
    <source>
        <dbReference type="ARBA" id="ARBA00022989"/>
    </source>
</evidence>
<dbReference type="InterPro" id="IPR002528">
    <property type="entry name" value="MATE_fam"/>
</dbReference>
<feature type="transmembrane region" description="Helical" evidence="7">
    <location>
        <begin position="342"/>
        <end position="367"/>
    </location>
</feature>
<feature type="transmembrane region" description="Helical" evidence="7">
    <location>
        <begin position="374"/>
        <end position="396"/>
    </location>
</feature>
<keyword evidence="4 7" id="KW-0812">Transmembrane</keyword>
<evidence type="ECO:0000256" key="2">
    <source>
        <dbReference type="ARBA" id="ARBA00022448"/>
    </source>
</evidence>
<feature type="transmembrane region" description="Helical" evidence="7">
    <location>
        <begin position="301"/>
        <end position="322"/>
    </location>
</feature>
<dbReference type="PANTHER" id="PTHR43823">
    <property type="entry name" value="SPORULATION PROTEIN YKVU"/>
    <property type="match status" value="1"/>
</dbReference>